<dbReference type="RefSeq" id="WP_090413998.1">
    <property type="nucleotide sequence ID" value="NZ_CABJAI010000006.1"/>
</dbReference>
<protein>
    <submittedName>
        <fullName evidence="1">Uncharacterized protein</fullName>
    </submittedName>
</protein>
<gene>
    <name evidence="1" type="ORF">H0N91_07745</name>
</gene>
<proteinExistence type="predicted"/>
<organism evidence="1 2">
    <name type="scientific">Eubacterium callanderi</name>
    <dbReference type="NCBI Taxonomy" id="53442"/>
    <lineage>
        <taxon>Bacteria</taxon>
        <taxon>Bacillati</taxon>
        <taxon>Bacillota</taxon>
        <taxon>Clostridia</taxon>
        <taxon>Eubacteriales</taxon>
        <taxon>Eubacteriaceae</taxon>
        <taxon>Eubacterium</taxon>
    </lineage>
</organism>
<dbReference type="EMBL" id="JACCKS010000007">
    <property type="protein sequence ID" value="NZA38037.1"/>
    <property type="molecule type" value="Genomic_DNA"/>
</dbReference>
<reference evidence="1 2" key="1">
    <citation type="submission" date="2020-07" db="EMBL/GenBank/DDBJ databases">
        <title>Organ Donor 1.</title>
        <authorList>
            <person name="Marsh A.J."/>
            <person name="Azcarate-Peril M.A."/>
        </authorList>
    </citation>
    <scope>NUCLEOTIDE SEQUENCE [LARGE SCALE GENOMIC DNA]</scope>
    <source>
        <strain evidence="1 2">AMC0717</strain>
    </source>
</reference>
<evidence type="ECO:0000313" key="2">
    <source>
        <dbReference type="Proteomes" id="UP000586254"/>
    </source>
</evidence>
<sequence length="66" mass="7683">MNRYGKGPGILNRRRAYLVEAECRVRVGFCARSPEEAEDLFYEYSGAVEDRFPEMVLEVTDVYEDN</sequence>
<accession>A0A1I5MZ96</accession>
<dbReference type="Proteomes" id="UP000586254">
    <property type="component" value="Unassembled WGS sequence"/>
</dbReference>
<evidence type="ECO:0000313" key="1">
    <source>
        <dbReference type="EMBL" id="NZA38037.1"/>
    </source>
</evidence>
<comment type="caution">
    <text evidence="1">The sequence shown here is derived from an EMBL/GenBank/DDBJ whole genome shotgun (WGS) entry which is preliminary data.</text>
</comment>
<name>A0A1I5MZ96_9FIRM</name>
<dbReference type="AlphaFoldDB" id="A0A1I5MZ96"/>